<dbReference type="KEGG" id="dpx:DAPPUDRAFT_344778"/>
<reference evidence="2 3" key="1">
    <citation type="journal article" date="2011" name="Science">
        <title>The ecoresponsive genome of Daphnia pulex.</title>
        <authorList>
            <person name="Colbourne J.K."/>
            <person name="Pfrender M.E."/>
            <person name="Gilbert D."/>
            <person name="Thomas W.K."/>
            <person name="Tucker A."/>
            <person name="Oakley T.H."/>
            <person name="Tokishita S."/>
            <person name="Aerts A."/>
            <person name="Arnold G.J."/>
            <person name="Basu M.K."/>
            <person name="Bauer D.J."/>
            <person name="Caceres C.E."/>
            <person name="Carmel L."/>
            <person name="Casola C."/>
            <person name="Choi J.H."/>
            <person name="Detter J.C."/>
            <person name="Dong Q."/>
            <person name="Dusheyko S."/>
            <person name="Eads B.D."/>
            <person name="Frohlich T."/>
            <person name="Geiler-Samerotte K.A."/>
            <person name="Gerlach D."/>
            <person name="Hatcher P."/>
            <person name="Jogdeo S."/>
            <person name="Krijgsveld J."/>
            <person name="Kriventseva E.V."/>
            <person name="Kultz D."/>
            <person name="Laforsch C."/>
            <person name="Lindquist E."/>
            <person name="Lopez J."/>
            <person name="Manak J.R."/>
            <person name="Muller J."/>
            <person name="Pangilinan J."/>
            <person name="Patwardhan R.P."/>
            <person name="Pitluck S."/>
            <person name="Pritham E.J."/>
            <person name="Rechtsteiner A."/>
            <person name="Rho M."/>
            <person name="Rogozin I.B."/>
            <person name="Sakarya O."/>
            <person name="Salamov A."/>
            <person name="Schaack S."/>
            <person name="Shapiro H."/>
            <person name="Shiga Y."/>
            <person name="Skalitzky C."/>
            <person name="Smith Z."/>
            <person name="Souvorov A."/>
            <person name="Sung W."/>
            <person name="Tang Z."/>
            <person name="Tsuchiya D."/>
            <person name="Tu H."/>
            <person name="Vos H."/>
            <person name="Wang M."/>
            <person name="Wolf Y.I."/>
            <person name="Yamagata H."/>
            <person name="Yamada T."/>
            <person name="Ye Y."/>
            <person name="Shaw J.R."/>
            <person name="Andrews J."/>
            <person name="Crease T.J."/>
            <person name="Tang H."/>
            <person name="Lucas S.M."/>
            <person name="Robertson H.M."/>
            <person name="Bork P."/>
            <person name="Koonin E.V."/>
            <person name="Zdobnov E.M."/>
            <person name="Grigoriev I.V."/>
            <person name="Lynch M."/>
            <person name="Boore J.L."/>
        </authorList>
    </citation>
    <scope>NUCLEOTIDE SEQUENCE [LARGE SCALE GENOMIC DNA]</scope>
</reference>
<protein>
    <submittedName>
        <fullName evidence="2">Uncharacterized protein</fullName>
    </submittedName>
</protein>
<evidence type="ECO:0000256" key="1">
    <source>
        <dbReference type="SAM" id="MobiDB-lite"/>
    </source>
</evidence>
<evidence type="ECO:0000313" key="3">
    <source>
        <dbReference type="Proteomes" id="UP000000305"/>
    </source>
</evidence>
<dbReference type="Proteomes" id="UP000000305">
    <property type="component" value="Unassembled WGS sequence"/>
</dbReference>
<keyword evidence="3" id="KW-1185">Reference proteome</keyword>
<dbReference type="EMBL" id="GL736893">
    <property type="protein sequence ID" value="EFX60200.1"/>
    <property type="molecule type" value="Genomic_DNA"/>
</dbReference>
<dbReference type="HOGENOM" id="CLU_2656955_0_0_1"/>
<feature type="region of interest" description="Disordered" evidence="1">
    <location>
        <begin position="34"/>
        <end position="76"/>
    </location>
</feature>
<dbReference type="InParanoid" id="E9I730"/>
<accession>E9I730</accession>
<proteinExistence type="predicted"/>
<evidence type="ECO:0000313" key="2">
    <source>
        <dbReference type="EMBL" id="EFX60200.1"/>
    </source>
</evidence>
<sequence>MYSRDTLVGSGKGYFAHRITTRWPCLIASPPAESPFAKSPFAQGDDFTDEFTEKEEDLLDGLGSSEEKFEDEEDIG</sequence>
<feature type="compositionally biased region" description="Acidic residues" evidence="1">
    <location>
        <begin position="46"/>
        <end position="59"/>
    </location>
</feature>
<name>E9I730_DAPPU</name>
<gene>
    <name evidence="2" type="ORF">DAPPUDRAFT_344778</name>
</gene>
<organism evidence="2 3">
    <name type="scientific">Daphnia pulex</name>
    <name type="common">Water flea</name>
    <dbReference type="NCBI Taxonomy" id="6669"/>
    <lineage>
        <taxon>Eukaryota</taxon>
        <taxon>Metazoa</taxon>
        <taxon>Ecdysozoa</taxon>
        <taxon>Arthropoda</taxon>
        <taxon>Crustacea</taxon>
        <taxon>Branchiopoda</taxon>
        <taxon>Diplostraca</taxon>
        <taxon>Cladocera</taxon>
        <taxon>Anomopoda</taxon>
        <taxon>Daphniidae</taxon>
        <taxon>Daphnia</taxon>
    </lineage>
</organism>
<dbReference type="AlphaFoldDB" id="E9I730"/>